<keyword evidence="4 5" id="KW-0131">Cell cycle</keyword>
<dbReference type="EMBL" id="MHQK01000027">
    <property type="protein sequence ID" value="OHA01416.1"/>
    <property type="molecule type" value="Genomic_DNA"/>
</dbReference>
<comment type="function">
    <text evidence="5 6">Cell division protein that is involved in the assembly of the Z ring. May serve as a membrane anchor for the Z ring.</text>
</comment>
<dbReference type="HAMAP" id="MF_02033">
    <property type="entry name" value="FtsA"/>
    <property type="match status" value="1"/>
</dbReference>
<keyword evidence="3 5" id="KW-0472">Membrane</keyword>
<keyword evidence="1 5" id="KW-1003">Cell membrane</keyword>
<evidence type="ECO:0000256" key="1">
    <source>
        <dbReference type="ARBA" id="ARBA00022475"/>
    </source>
</evidence>
<gene>
    <name evidence="5" type="primary">ftsA</name>
    <name evidence="8" type="ORF">A3C12_02935</name>
</gene>
<feature type="domain" description="SHS2" evidence="7">
    <location>
        <begin position="6"/>
        <end position="195"/>
    </location>
</feature>
<keyword evidence="2 5" id="KW-0132">Cell division</keyword>
<protein>
    <recommendedName>
        <fullName evidence="5 6">Cell division protein FtsA</fullName>
    </recommendedName>
</protein>
<comment type="subcellular location">
    <subcellularLocation>
        <location evidence="5">Cell membrane</location>
        <topology evidence="5">Peripheral membrane protein</topology>
        <orientation evidence="5">Cytoplasmic side</orientation>
    </subcellularLocation>
    <text evidence="5">Localizes to the Z ring in an FtsZ-dependent manner. Targeted to the membrane through a conserved C-terminal amphipathic helix.</text>
</comment>
<dbReference type="InterPro" id="IPR020823">
    <property type="entry name" value="Cell_div_FtsA"/>
</dbReference>
<proteinExistence type="inferred from homology"/>
<evidence type="ECO:0000256" key="3">
    <source>
        <dbReference type="ARBA" id="ARBA00023136"/>
    </source>
</evidence>
<evidence type="ECO:0000256" key="4">
    <source>
        <dbReference type="ARBA" id="ARBA00023306"/>
    </source>
</evidence>
<reference evidence="8 9" key="1">
    <citation type="journal article" date="2016" name="Nat. Commun.">
        <title>Thousands of microbial genomes shed light on interconnected biogeochemical processes in an aquifer system.</title>
        <authorList>
            <person name="Anantharaman K."/>
            <person name="Brown C.T."/>
            <person name="Hug L.A."/>
            <person name="Sharon I."/>
            <person name="Castelle C.J."/>
            <person name="Probst A.J."/>
            <person name="Thomas B.C."/>
            <person name="Singh A."/>
            <person name="Wilkins M.J."/>
            <person name="Karaoz U."/>
            <person name="Brodie E.L."/>
            <person name="Williams K.H."/>
            <person name="Hubbard S.S."/>
            <person name="Banfield J.F."/>
        </authorList>
    </citation>
    <scope>NUCLEOTIDE SEQUENCE [LARGE SCALE GENOMIC DNA]</scope>
</reference>
<comment type="subunit">
    <text evidence="5">Self-interacts. Interacts with FtsZ.</text>
</comment>
<evidence type="ECO:0000313" key="9">
    <source>
        <dbReference type="Proteomes" id="UP000178710"/>
    </source>
</evidence>
<dbReference type="GO" id="GO:0009898">
    <property type="term" value="C:cytoplasmic side of plasma membrane"/>
    <property type="evidence" value="ECO:0007669"/>
    <property type="project" value="UniProtKB-UniRule"/>
</dbReference>
<evidence type="ECO:0000256" key="2">
    <source>
        <dbReference type="ARBA" id="ARBA00022618"/>
    </source>
</evidence>
<dbReference type="PIRSF" id="PIRSF003101">
    <property type="entry name" value="FtsA"/>
    <property type="match status" value="1"/>
</dbReference>
<dbReference type="GO" id="GO:0043093">
    <property type="term" value="P:FtsZ-dependent cytokinesis"/>
    <property type="evidence" value="ECO:0007669"/>
    <property type="project" value="UniProtKB-UniRule"/>
</dbReference>
<accession>A0A1G2KPU1</accession>
<organism evidence="8 9">
    <name type="scientific">Candidatus Sungbacteria bacterium RIFCSPHIGHO2_02_FULL_49_20</name>
    <dbReference type="NCBI Taxonomy" id="1802272"/>
    <lineage>
        <taxon>Bacteria</taxon>
        <taxon>Candidatus Sungiibacteriota</taxon>
    </lineage>
</organism>
<evidence type="ECO:0000259" key="7">
    <source>
        <dbReference type="SMART" id="SM00842"/>
    </source>
</evidence>
<dbReference type="PANTHER" id="PTHR32432">
    <property type="entry name" value="CELL DIVISION PROTEIN FTSA-RELATED"/>
    <property type="match status" value="1"/>
</dbReference>
<dbReference type="Gene3D" id="3.30.1490.110">
    <property type="match status" value="1"/>
</dbReference>
<dbReference type="CDD" id="cd24048">
    <property type="entry name" value="ASKHA_NBD_FtsA"/>
    <property type="match status" value="1"/>
</dbReference>
<dbReference type="Proteomes" id="UP000178710">
    <property type="component" value="Unassembled WGS sequence"/>
</dbReference>
<dbReference type="SMART" id="SM00842">
    <property type="entry name" value="FtsA"/>
    <property type="match status" value="1"/>
</dbReference>
<sequence>MARRIVLGLDVGTSLVHTIIAEFTSHNPPRILGIGLAPAIGIRRGAAIDLEEATNSIRASYEEAMAEAKIRPKAAYVAIGGSHLGITSSRGVVAVSRADGEISEEDVKRALHAAETFIPKNPNREIIHIVPREFRVDNESGIKDPIGMSAVRLEADALIIDVAIATLKNLSKCIDGAGVRMIEGVFAPLAAAEAVLSKRQKELGVLLIDIGGGTTNFAVFEEGRLIHAGGFPYGASHITNDIAIVVRTSVDVAERIKLRYGHALPDDIAKKEIVRLSEFVKDDEGTVPRREIAEIIEARLTDIFELIQRELKKISKTQLLPSGVVLIGGGARIPGVVELAKRELKLPAMLGDLQILADSVHERDRQSLATAVGLAQWGNLRESGEMLFMADIHEPKTPSWLRKIYSLFFP</sequence>
<name>A0A1G2KPU1_9BACT</name>
<dbReference type="NCBIfam" id="TIGR01174">
    <property type="entry name" value="ftsA"/>
    <property type="match status" value="1"/>
</dbReference>
<dbReference type="InterPro" id="IPR043129">
    <property type="entry name" value="ATPase_NBD"/>
</dbReference>
<dbReference type="PANTHER" id="PTHR32432:SF4">
    <property type="entry name" value="CELL DIVISION PROTEIN FTSA"/>
    <property type="match status" value="1"/>
</dbReference>
<dbReference type="Gene3D" id="3.30.420.40">
    <property type="match status" value="1"/>
</dbReference>
<dbReference type="InterPro" id="IPR003494">
    <property type="entry name" value="SHS2_FtsA"/>
</dbReference>
<dbReference type="GO" id="GO:0032153">
    <property type="term" value="C:cell division site"/>
    <property type="evidence" value="ECO:0007669"/>
    <property type="project" value="UniProtKB-UniRule"/>
</dbReference>
<dbReference type="AlphaFoldDB" id="A0A1G2KPU1"/>
<evidence type="ECO:0000256" key="5">
    <source>
        <dbReference type="HAMAP-Rule" id="MF_02033"/>
    </source>
</evidence>
<dbReference type="InterPro" id="IPR050696">
    <property type="entry name" value="FtsA/MreB"/>
</dbReference>
<dbReference type="SUPFAM" id="SSF53067">
    <property type="entry name" value="Actin-like ATPase domain"/>
    <property type="match status" value="2"/>
</dbReference>
<comment type="similarity">
    <text evidence="5 6">Belongs to the FtsA/MreB family.</text>
</comment>
<dbReference type="Pfam" id="PF02491">
    <property type="entry name" value="SHS2_FTSA"/>
    <property type="match status" value="1"/>
</dbReference>
<dbReference type="Pfam" id="PF14450">
    <property type="entry name" value="FtsA"/>
    <property type="match status" value="1"/>
</dbReference>
<evidence type="ECO:0000256" key="6">
    <source>
        <dbReference type="PIRNR" id="PIRNR003101"/>
    </source>
</evidence>
<comment type="caution">
    <text evidence="8">The sequence shown here is derived from an EMBL/GenBank/DDBJ whole genome shotgun (WGS) entry which is preliminary data.</text>
</comment>
<evidence type="ECO:0000313" key="8">
    <source>
        <dbReference type="EMBL" id="OHA01416.1"/>
    </source>
</evidence>